<dbReference type="Proteomes" id="UP000054532">
    <property type="component" value="Unassembled WGS sequence"/>
</dbReference>
<evidence type="ECO:0000313" key="3">
    <source>
        <dbReference type="EMBL" id="ETM53248.1"/>
    </source>
</evidence>
<accession>W2JMH3</accession>
<gene>
    <name evidence="3" type="ORF">L914_03262</name>
    <name evidence="1" type="ORF">L916_03253</name>
    <name evidence="2" type="ORF">L917_03181</name>
</gene>
<dbReference type="EMBL" id="KI678174">
    <property type="protein sequence ID" value="ETM00066.1"/>
    <property type="molecule type" value="Genomic_DNA"/>
</dbReference>
<proteinExistence type="predicted"/>
<dbReference type="Proteomes" id="UP000054423">
    <property type="component" value="Unassembled WGS sequence"/>
</dbReference>
<dbReference type="Proteomes" id="UP000053864">
    <property type="component" value="Unassembled WGS sequence"/>
</dbReference>
<sequence>MANEPNQPIKRQSREFEFVVQEDSSYFTSSAGAQNKCGFLKHPDR</sequence>
<protein>
    <submittedName>
        <fullName evidence="1">Uncharacterized protein</fullName>
    </submittedName>
</protein>
<evidence type="ECO:0000313" key="4">
    <source>
        <dbReference type="Proteomes" id="UP000053864"/>
    </source>
</evidence>
<name>W2JMH3_PHYNI</name>
<dbReference type="EMBL" id="KI691407">
    <property type="protein sequence ID" value="ETM53248.1"/>
    <property type="molecule type" value="Genomic_DNA"/>
</dbReference>
<evidence type="ECO:0000313" key="1">
    <source>
        <dbReference type="EMBL" id="ETL46962.1"/>
    </source>
</evidence>
<dbReference type="AlphaFoldDB" id="W2JMH3"/>
<evidence type="ECO:0000313" key="2">
    <source>
        <dbReference type="EMBL" id="ETM00066.1"/>
    </source>
</evidence>
<reference evidence="1 4" key="2">
    <citation type="submission" date="2013-11" db="EMBL/GenBank/DDBJ databases">
        <title>The Genome Sequence of Phytophthora parasitica CJ05E6.</title>
        <authorList>
            <consortium name="The Broad Institute Genomics Platform"/>
            <person name="Russ C."/>
            <person name="Tyler B."/>
            <person name="Panabieres F."/>
            <person name="Shan W."/>
            <person name="Tripathy S."/>
            <person name="Grunwald N."/>
            <person name="Machado M."/>
            <person name="Johnson C.S."/>
            <person name="Arredondo F."/>
            <person name="Hong C."/>
            <person name="Coffey M."/>
            <person name="Young S.K."/>
            <person name="Zeng Q."/>
            <person name="Gargeya S."/>
            <person name="Fitzgerald M."/>
            <person name="Abouelleil A."/>
            <person name="Alvarado L."/>
            <person name="Chapman S.B."/>
            <person name="Gainer-Dewar J."/>
            <person name="Goldberg J."/>
            <person name="Griggs A."/>
            <person name="Gujja S."/>
            <person name="Hansen M."/>
            <person name="Howarth C."/>
            <person name="Imamovic A."/>
            <person name="Ireland A."/>
            <person name="Larimer J."/>
            <person name="McCowan C."/>
            <person name="Murphy C."/>
            <person name="Pearson M."/>
            <person name="Poon T.W."/>
            <person name="Priest M."/>
            <person name="Roberts A."/>
            <person name="Saif S."/>
            <person name="Shea T."/>
            <person name="Sykes S."/>
            <person name="Wortman J."/>
            <person name="Nusbaum C."/>
            <person name="Birren B."/>
        </authorList>
    </citation>
    <scope>NUCLEOTIDE SEQUENCE [LARGE SCALE GENOMIC DNA]</scope>
    <source>
        <strain evidence="1 4">CJ05E6</strain>
    </source>
</reference>
<reference evidence="2" key="1">
    <citation type="submission" date="2013-11" db="EMBL/GenBank/DDBJ databases">
        <title>The Genome Sequence of Phytophthora parasitica CHvinca01.</title>
        <authorList>
            <consortium name="The Broad Institute Genomics Platform"/>
            <person name="Russ C."/>
            <person name="Tyler B."/>
            <person name="Panabieres F."/>
            <person name="Shan W."/>
            <person name="Tripathy S."/>
            <person name="Grunwald N."/>
            <person name="Machado M."/>
            <person name="Johnson C.S."/>
            <person name="Arredondo F."/>
            <person name="Hong C."/>
            <person name="Coffey M."/>
            <person name="Young S.K."/>
            <person name="Zeng Q."/>
            <person name="Gargeya S."/>
            <person name="Fitzgerald M."/>
            <person name="Abouelleil A."/>
            <person name="Alvarado L."/>
            <person name="Chapman S.B."/>
            <person name="Gainer-Dewar J."/>
            <person name="Goldberg J."/>
            <person name="Griggs A."/>
            <person name="Gujja S."/>
            <person name="Hansen M."/>
            <person name="Howarth C."/>
            <person name="Imamovic A."/>
            <person name="Ireland A."/>
            <person name="Larimer J."/>
            <person name="McCowan C."/>
            <person name="Murphy C."/>
            <person name="Pearson M."/>
            <person name="Poon T.W."/>
            <person name="Priest M."/>
            <person name="Roberts A."/>
            <person name="Saif S."/>
            <person name="Shea T."/>
            <person name="Sykes S."/>
            <person name="Wortman J."/>
            <person name="Nusbaum C."/>
            <person name="Birren B."/>
        </authorList>
    </citation>
    <scope>NUCLEOTIDE SEQUENCE [LARGE SCALE GENOMIC DNA]</scope>
    <source>
        <strain evidence="2">CHvinca01</strain>
    </source>
</reference>
<dbReference type="EMBL" id="KI671416">
    <property type="protein sequence ID" value="ETL46962.1"/>
    <property type="molecule type" value="Genomic_DNA"/>
</dbReference>
<reference evidence="3" key="3">
    <citation type="submission" date="2013-11" db="EMBL/GenBank/DDBJ databases">
        <title>The Genome Sequence of Phytophthora parasitica IAC_01/95.</title>
        <authorList>
            <consortium name="The Broad Institute Genomics Platform"/>
            <person name="Russ C."/>
            <person name="Tyler B."/>
            <person name="Panabieres F."/>
            <person name="Shan W."/>
            <person name="Tripathy S."/>
            <person name="Grunwald N."/>
            <person name="Machado M."/>
            <person name="Johnson C.S."/>
            <person name="Arredondo F."/>
            <person name="Hong C."/>
            <person name="Coffey M."/>
            <person name="Young S.K."/>
            <person name="Zeng Q."/>
            <person name="Gargeya S."/>
            <person name="Fitzgerald M."/>
            <person name="Abouelleil A."/>
            <person name="Alvarado L."/>
            <person name="Chapman S.B."/>
            <person name="Gainer-Dewar J."/>
            <person name="Goldberg J."/>
            <person name="Griggs A."/>
            <person name="Gujja S."/>
            <person name="Hansen M."/>
            <person name="Howarth C."/>
            <person name="Imamovic A."/>
            <person name="Ireland A."/>
            <person name="Larimer J."/>
            <person name="McCowan C."/>
            <person name="Murphy C."/>
            <person name="Pearson M."/>
            <person name="Poon T.W."/>
            <person name="Priest M."/>
            <person name="Roberts A."/>
            <person name="Saif S."/>
            <person name="Shea T."/>
            <person name="Sykes S."/>
            <person name="Wortman J."/>
            <person name="Nusbaum C."/>
            <person name="Birren B."/>
        </authorList>
    </citation>
    <scope>NUCLEOTIDE SEQUENCE [LARGE SCALE GENOMIC DNA]</scope>
    <source>
        <strain evidence="3">IAC_01/95</strain>
    </source>
</reference>
<organism evidence="1 4">
    <name type="scientific">Phytophthora nicotianae</name>
    <name type="common">Potato buckeye rot agent</name>
    <name type="synonym">Phytophthora parasitica</name>
    <dbReference type="NCBI Taxonomy" id="4792"/>
    <lineage>
        <taxon>Eukaryota</taxon>
        <taxon>Sar</taxon>
        <taxon>Stramenopiles</taxon>
        <taxon>Oomycota</taxon>
        <taxon>Peronosporomycetes</taxon>
        <taxon>Peronosporales</taxon>
        <taxon>Peronosporaceae</taxon>
        <taxon>Phytophthora</taxon>
    </lineage>
</organism>